<protein>
    <submittedName>
        <fullName evidence="2">Uncharacterized protein</fullName>
    </submittedName>
</protein>
<evidence type="ECO:0000313" key="2">
    <source>
        <dbReference type="EMBL" id="OZI66182.1"/>
    </source>
</evidence>
<proteinExistence type="predicted"/>
<comment type="caution">
    <text evidence="2">The sequence shown here is derived from an EMBL/GenBank/DDBJ whole genome shotgun (WGS) entry which is preliminary data.</text>
</comment>
<organism evidence="2 3">
    <name type="scientific">Bordetella genomosp. 4</name>
    <dbReference type="NCBI Taxonomy" id="463044"/>
    <lineage>
        <taxon>Bacteria</taxon>
        <taxon>Pseudomonadati</taxon>
        <taxon>Pseudomonadota</taxon>
        <taxon>Betaproteobacteria</taxon>
        <taxon>Burkholderiales</taxon>
        <taxon>Alcaligenaceae</taxon>
        <taxon>Bordetella</taxon>
    </lineage>
</organism>
<dbReference type="Proteomes" id="UP000216885">
    <property type="component" value="Unassembled WGS sequence"/>
</dbReference>
<sequence>MALTLSAASTVLAAVGAAPADDSAPAATTAAASTTALAPVQKTEIRDQTAYERLMHNSGVTLQWLWSDDRGHLVATDKNDVVSIAGTQENAEGSLAIKGDIVSIDKDRFVFRGTILIVDAPDQGRRCERTGDFEFKATGKRRYWRLQQMQTCDHLTDYVDIYY</sequence>
<keyword evidence="3" id="KW-1185">Reference proteome</keyword>
<name>A0A261UXU6_9BORD</name>
<dbReference type="EMBL" id="NEVQ01000002">
    <property type="protein sequence ID" value="OZI66182.1"/>
    <property type="molecule type" value="Genomic_DNA"/>
</dbReference>
<keyword evidence="1" id="KW-0732">Signal</keyword>
<accession>A0A261UXU6</accession>
<evidence type="ECO:0000256" key="1">
    <source>
        <dbReference type="SAM" id="SignalP"/>
    </source>
</evidence>
<feature type="chain" id="PRO_5012447207" evidence="1">
    <location>
        <begin position="21"/>
        <end position="163"/>
    </location>
</feature>
<reference evidence="2 3" key="1">
    <citation type="submission" date="2017-05" db="EMBL/GenBank/DDBJ databases">
        <title>Complete and WGS of Bordetella genogroups.</title>
        <authorList>
            <person name="Spilker T."/>
            <person name="LiPuma J."/>
        </authorList>
    </citation>
    <scope>NUCLEOTIDE SEQUENCE [LARGE SCALE GENOMIC DNA]</scope>
    <source>
        <strain evidence="2 3">AU9919</strain>
    </source>
</reference>
<evidence type="ECO:0000313" key="3">
    <source>
        <dbReference type="Proteomes" id="UP000216885"/>
    </source>
</evidence>
<gene>
    <name evidence="2" type="ORF">CAL20_02355</name>
</gene>
<feature type="signal peptide" evidence="1">
    <location>
        <begin position="1"/>
        <end position="20"/>
    </location>
</feature>
<dbReference type="AlphaFoldDB" id="A0A261UXU6"/>